<dbReference type="Proteomes" id="UP000033047">
    <property type="component" value="Unassembled WGS sequence"/>
</dbReference>
<gene>
    <name evidence="1" type="ORF">HMPREF1535_02530</name>
</gene>
<sequence length="160" mass="17837">MKRFYPHFLNSMNWVLAGLLTLLGFSCSDSDDDGGGQVEEYGCPHANYEIKGKVVNRQNNPILNIQIAISDSVPDRQMPSDTIYTDAKGEFLWETGEFPGATFKLITTDIDKDKNGGQFAADTSFVSFKNAVYENGSGWYEGKAKQEVTITMNEQINTEE</sequence>
<comment type="caution">
    <text evidence="1">The sequence shown here is derived from an EMBL/GenBank/DDBJ whole genome shotgun (WGS) entry which is preliminary data.</text>
</comment>
<dbReference type="STRING" id="927665.HMPREF1535_02530"/>
<dbReference type="NCBIfam" id="TIGR04134">
    <property type="entry name" value="lipo_with_rSAM"/>
    <property type="match status" value="1"/>
</dbReference>
<accession>A0A0F5JBF9</accession>
<dbReference type="RefSeq" id="WP_046146279.1">
    <property type="nucleotide sequence ID" value="NZ_KQ033912.1"/>
</dbReference>
<dbReference type="InterPro" id="IPR026403">
    <property type="entry name" value="Lipo_with_rSAM"/>
</dbReference>
<protein>
    <recommendedName>
        <fullName evidence="3">Lipoprotein</fullName>
    </recommendedName>
</protein>
<dbReference type="PATRIC" id="fig|927665.4.peg.2603"/>
<evidence type="ECO:0000313" key="1">
    <source>
        <dbReference type="EMBL" id="KKB54777.1"/>
    </source>
</evidence>
<dbReference type="AlphaFoldDB" id="A0A0F5JBF9"/>
<organism evidence="1 2">
    <name type="scientific">Parabacteroides goldsteinii DSM 19448 = WAL 12034</name>
    <dbReference type="NCBI Taxonomy" id="927665"/>
    <lineage>
        <taxon>Bacteria</taxon>
        <taxon>Pseudomonadati</taxon>
        <taxon>Bacteroidota</taxon>
        <taxon>Bacteroidia</taxon>
        <taxon>Bacteroidales</taxon>
        <taxon>Tannerellaceae</taxon>
        <taxon>Parabacteroides</taxon>
    </lineage>
</organism>
<evidence type="ECO:0000313" key="2">
    <source>
        <dbReference type="Proteomes" id="UP000033047"/>
    </source>
</evidence>
<dbReference type="PROSITE" id="PS51257">
    <property type="entry name" value="PROKAR_LIPOPROTEIN"/>
    <property type="match status" value="1"/>
</dbReference>
<dbReference type="EMBL" id="AQHV01000012">
    <property type="protein sequence ID" value="KKB54777.1"/>
    <property type="molecule type" value="Genomic_DNA"/>
</dbReference>
<proteinExistence type="predicted"/>
<dbReference type="HOGENOM" id="CLU_140172_0_0_10"/>
<name>A0A0F5JBF9_9BACT</name>
<reference evidence="1 2" key="1">
    <citation type="submission" date="2013-04" db="EMBL/GenBank/DDBJ databases">
        <title>The Genome Sequence of Parabacteroides goldsteinii DSM 19448.</title>
        <authorList>
            <consortium name="The Broad Institute Genomics Platform"/>
            <person name="Earl A."/>
            <person name="Ward D."/>
            <person name="Feldgarden M."/>
            <person name="Gevers D."/>
            <person name="Martens E."/>
            <person name="Sakamoto M."/>
            <person name="Benno Y."/>
            <person name="Song Y."/>
            <person name="Liu C."/>
            <person name="Lee J."/>
            <person name="Bolanos M."/>
            <person name="Vaisanen M.L."/>
            <person name="Finegold S.M."/>
            <person name="Walker B."/>
            <person name="Young S."/>
            <person name="Zeng Q."/>
            <person name="Gargeya S."/>
            <person name="Fitzgerald M."/>
            <person name="Haas B."/>
            <person name="Abouelleil A."/>
            <person name="Allen A.W."/>
            <person name="Alvarado L."/>
            <person name="Arachchi H.M."/>
            <person name="Berlin A.M."/>
            <person name="Chapman S.B."/>
            <person name="Gainer-Dewar J."/>
            <person name="Goldberg J."/>
            <person name="Griggs A."/>
            <person name="Gujja S."/>
            <person name="Hansen M."/>
            <person name="Howarth C."/>
            <person name="Imamovic A."/>
            <person name="Ireland A."/>
            <person name="Larimer J."/>
            <person name="McCowan C."/>
            <person name="Murphy C."/>
            <person name="Pearson M."/>
            <person name="Poon T.W."/>
            <person name="Priest M."/>
            <person name="Roberts A."/>
            <person name="Saif S."/>
            <person name="Shea T."/>
            <person name="Sisk P."/>
            <person name="Sykes S."/>
            <person name="Wortman J."/>
            <person name="Nusbaum C."/>
            <person name="Birren B."/>
        </authorList>
    </citation>
    <scope>NUCLEOTIDE SEQUENCE [LARGE SCALE GENOMIC DNA]</scope>
    <source>
        <strain evidence="1 2">DSM 19448</strain>
    </source>
</reference>
<evidence type="ECO:0008006" key="3">
    <source>
        <dbReference type="Google" id="ProtNLM"/>
    </source>
</evidence>